<dbReference type="OrthoDB" id="18347at2157"/>
<dbReference type="EMBL" id="AOIO01000033">
    <property type="protein sequence ID" value="ELY99490.1"/>
    <property type="molecule type" value="Genomic_DNA"/>
</dbReference>
<dbReference type="RefSeq" id="WP_006109985.1">
    <property type="nucleotide sequence ID" value="NZ_AOIO01000033.1"/>
</dbReference>
<dbReference type="AlphaFoldDB" id="M0ALB5"/>
<feature type="region of interest" description="Disordered" evidence="1">
    <location>
        <begin position="36"/>
        <end position="82"/>
    </location>
</feature>
<keyword evidence="2" id="KW-0326">Glycosidase</keyword>
<feature type="compositionally biased region" description="Basic and acidic residues" evidence="1">
    <location>
        <begin position="60"/>
        <end position="74"/>
    </location>
</feature>
<dbReference type="STRING" id="29540.C481_14693"/>
<protein>
    <submittedName>
        <fullName evidence="2">Glycosidase</fullName>
    </submittedName>
</protein>
<evidence type="ECO:0000313" key="3">
    <source>
        <dbReference type="Proteomes" id="UP000011554"/>
    </source>
</evidence>
<comment type="caution">
    <text evidence="2">The sequence shown here is derived from an EMBL/GenBank/DDBJ whole genome shotgun (WGS) entry which is preliminary data.</text>
</comment>
<evidence type="ECO:0000313" key="2">
    <source>
        <dbReference type="EMBL" id="ELY99490.1"/>
    </source>
</evidence>
<dbReference type="Proteomes" id="UP000011554">
    <property type="component" value="Unassembled WGS sequence"/>
</dbReference>
<accession>M0ALB5</accession>
<proteinExistence type="predicted"/>
<organism evidence="2 3">
    <name type="scientific">Natrialba asiatica (strain ATCC 700177 / DSM 12278 / JCM 9576 / FERM P-10747 / NBRC 102637 / 172P1)</name>
    <dbReference type="NCBI Taxonomy" id="29540"/>
    <lineage>
        <taxon>Archaea</taxon>
        <taxon>Methanobacteriati</taxon>
        <taxon>Methanobacteriota</taxon>
        <taxon>Stenosarchaea group</taxon>
        <taxon>Halobacteria</taxon>
        <taxon>Halobacteriales</taxon>
        <taxon>Natrialbaceae</taxon>
        <taxon>Natrialba</taxon>
    </lineage>
</organism>
<sequence length="82" mass="9316">MATADGPDGSVDLPQFDRDEHCHDYGTLGENWYWQGGGNDEEREFEWKTRRGPSGDTGDVWERGSNHGRTDLHPSHQGWADE</sequence>
<gene>
    <name evidence="2" type="ORF">C481_14693</name>
</gene>
<keyword evidence="3" id="KW-1185">Reference proteome</keyword>
<reference evidence="2 3" key="1">
    <citation type="journal article" date="2014" name="PLoS Genet.">
        <title>Phylogenetically driven sequencing of extremely halophilic archaea reveals strategies for static and dynamic osmo-response.</title>
        <authorList>
            <person name="Becker E.A."/>
            <person name="Seitzer P.M."/>
            <person name="Tritt A."/>
            <person name="Larsen D."/>
            <person name="Krusor M."/>
            <person name="Yao A.I."/>
            <person name="Wu D."/>
            <person name="Madern D."/>
            <person name="Eisen J.A."/>
            <person name="Darling A.E."/>
            <person name="Facciotti M.T."/>
        </authorList>
    </citation>
    <scope>NUCLEOTIDE SEQUENCE [LARGE SCALE GENOMIC DNA]</scope>
    <source>
        <strain evidence="2 3">DSM 12278</strain>
    </source>
</reference>
<name>M0ALB5_NATA1</name>
<dbReference type="GO" id="GO:0016798">
    <property type="term" value="F:hydrolase activity, acting on glycosyl bonds"/>
    <property type="evidence" value="ECO:0007669"/>
    <property type="project" value="UniProtKB-KW"/>
</dbReference>
<dbReference type="PATRIC" id="fig|29540.5.peg.2985"/>
<evidence type="ECO:0000256" key="1">
    <source>
        <dbReference type="SAM" id="MobiDB-lite"/>
    </source>
</evidence>
<keyword evidence="2" id="KW-0378">Hydrolase</keyword>